<keyword evidence="2" id="KW-1185">Reference proteome</keyword>
<dbReference type="Proteomes" id="UP001084650">
    <property type="component" value="Unassembled WGS sequence"/>
</dbReference>
<gene>
    <name evidence="1" type="ORF">OY187_21785</name>
</gene>
<dbReference type="EMBL" id="JAPQYE010000011">
    <property type="protein sequence ID" value="MCZ0730686.1"/>
    <property type="molecule type" value="Genomic_DNA"/>
</dbReference>
<reference evidence="1" key="1">
    <citation type="submission" date="2022-12" db="EMBL/GenBank/DDBJ databases">
        <title>Whole genome sequence of Mycolicibacterium iranicum strain SBH312.</title>
        <authorList>
            <person name="Jani J."/>
            <person name="Arifin Mustapha Z."/>
            <person name="Ahmed K."/>
            <person name="Kai Ling C."/>
        </authorList>
    </citation>
    <scope>NUCLEOTIDE SEQUENCE</scope>
    <source>
        <strain evidence="1">SBH312</strain>
    </source>
</reference>
<organism evidence="1 2">
    <name type="scientific">Mycolicibacterium iranicum</name>
    <name type="common">Mycobacterium iranicum</name>
    <dbReference type="NCBI Taxonomy" id="912594"/>
    <lineage>
        <taxon>Bacteria</taxon>
        <taxon>Bacillati</taxon>
        <taxon>Actinomycetota</taxon>
        <taxon>Actinomycetes</taxon>
        <taxon>Mycobacteriales</taxon>
        <taxon>Mycobacteriaceae</taxon>
        <taxon>Mycolicibacterium</taxon>
    </lineage>
</organism>
<evidence type="ECO:0008006" key="3">
    <source>
        <dbReference type="Google" id="ProtNLM"/>
    </source>
</evidence>
<sequence>MSGMRDAELALAVEAAGQWGMFTAAQATRLGMTRKRITQLCAADRIHHTDTRAVYRFAGTPTEITLDAVRATWLALEPSHFAGERLDALRAGTPGPLASHLTAAHYLYELGTLQPDHLDYTVPTPRRTNNPWIRFHVPRQWPPWRLVAGIPTTTIAQTIADLYADGIDAGHLGDILRDTLTRALANIADLTDALDPLTNGAGRDTIEHALTVVGAPAHLIAANELLFTGR</sequence>
<proteinExistence type="predicted"/>
<evidence type="ECO:0000313" key="1">
    <source>
        <dbReference type="EMBL" id="MCZ0730686.1"/>
    </source>
</evidence>
<evidence type="ECO:0000313" key="2">
    <source>
        <dbReference type="Proteomes" id="UP001084650"/>
    </source>
</evidence>
<protein>
    <recommendedName>
        <fullName evidence="3">AbiEi antitoxin C-terminal domain-containing protein</fullName>
    </recommendedName>
</protein>
<dbReference type="RefSeq" id="WP_268787206.1">
    <property type="nucleotide sequence ID" value="NZ_JAPQYE010000011.1"/>
</dbReference>
<accession>A0ABT4HKH0</accession>
<name>A0ABT4HKH0_MYCIR</name>
<comment type="caution">
    <text evidence="1">The sequence shown here is derived from an EMBL/GenBank/DDBJ whole genome shotgun (WGS) entry which is preliminary data.</text>
</comment>